<evidence type="ECO:0000313" key="1">
    <source>
        <dbReference type="EMBL" id="WPL17964.1"/>
    </source>
</evidence>
<protein>
    <recommendedName>
        <fullName evidence="3">AbrB family transcriptional regulator</fullName>
    </recommendedName>
</protein>
<dbReference type="EMBL" id="CP121472">
    <property type="protein sequence ID" value="WPL17964.1"/>
    <property type="molecule type" value="Genomic_DNA"/>
</dbReference>
<evidence type="ECO:0008006" key="3">
    <source>
        <dbReference type="Google" id="ProtNLM"/>
    </source>
</evidence>
<sequence>METAILSNQYQLILPEPIRASLHFKPGQHFAVRLTEQGIELTPCESPTELRGFLAGANTEIDDIRTRD</sequence>
<dbReference type="RefSeq" id="WP_328983761.1">
    <property type="nucleotide sequence ID" value="NZ_CP121472.1"/>
</dbReference>
<proteinExistence type="predicted"/>
<dbReference type="InterPro" id="IPR037914">
    <property type="entry name" value="SpoVT-AbrB_sf"/>
</dbReference>
<accession>A0ABZ0SBQ3</accession>
<organism evidence="1 2">
    <name type="scientific">Thiorhodovibrio winogradskyi</name>
    <dbReference type="NCBI Taxonomy" id="77007"/>
    <lineage>
        <taxon>Bacteria</taxon>
        <taxon>Pseudomonadati</taxon>
        <taxon>Pseudomonadota</taxon>
        <taxon>Gammaproteobacteria</taxon>
        <taxon>Chromatiales</taxon>
        <taxon>Chromatiaceae</taxon>
        <taxon>Thiorhodovibrio</taxon>
    </lineage>
</organism>
<dbReference type="Proteomes" id="UP001432180">
    <property type="component" value="Chromosome"/>
</dbReference>
<dbReference type="SUPFAM" id="SSF89447">
    <property type="entry name" value="AbrB/MazE/MraZ-like"/>
    <property type="match status" value="1"/>
</dbReference>
<keyword evidence="2" id="KW-1185">Reference proteome</keyword>
<name>A0ABZ0SBQ3_9GAMM</name>
<evidence type="ECO:0000313" key="2">
    <source>
        <dbReference type="Proteomes" id="UP001432180"/>
    </source>
</evidence>
<reference evidence="1 2" key="1">
    <citation type="journal article" date="2023" name="Microorganisms">
        <title>Thiorhodovibrio frisius and Trv. litoralis spp. nov., Two Novel Members from a Clade of Fastidious Purple Sulfur Bacteria That Exhibit Unique Red-Shifted Light-Harvesting Capabilities.</title>
        <authorList>
            <person name="Methner A."/>
            <person name="Kuzyk S.B."/>
            <person name="Petersen J."/>
            <person name="Bauer S."/>
            <person name="Brinkmann H."/>
            <person name="Sichau K."/>
            <person name="Wanner G."/>
            <person name="Wolf J."/>
            <person name="Neumann-Schaal M."/>
            <person name="Henke P."/>
            <person name="Tank M."/>
            <person name="Sproer C."/>
            <person name="Bunk B."/>
            <person name="Overmann J."/>
        </authorList>
    </citation>
    <scope>NUCLEOTIDE SEQUENCE [LARGE SCALE GENOMIC DNA]</scope>
    <source>
        <strain evidence="1 2">DSM 6702</strain>
    </source>
</reference>
<gene>
    <name evidence="1" type="ORF">Thiowin_03012</name>
</gene>